<dbReference type="Proteomes" id="UP001225356">
    <property type="component" value="Unassembled WGS sequence"/>
</dbReference>
<dbReference type="EMBL" id="JAUSQU010000002">
    <property type="protein sequence ID" value="MDP9850315.1"/>
    <property type="molecule type" value="Genomic_DNA"/>
</dbReference>
<evidence type="ECO:0000313" key="2">
    <source>
        <dbReference type="Proteomes" id="UP001225356"/>
    </source>
</evidence>
<dbReference type="RefSeq" id="WP_307569270.1">
    <property type="nucleotide sequence ID" value="NZ_JAUSQU010000002.1"/>
</dbReference>
<reference evidence="1 2" key="1">
    <citation type="submission" date="2023-07" db="EMBL/GenBank/DDBJ databases">
        <title>Sequencing the genomes of 1000 actinobacteria strains.</title>
        <authorList>
            <person name="Klenk H.-P."/>
        </authorList>
    </citation>
    <scope>NUCLEOTIDE SEQUENCE [LARGE SCALE GENOMIC DNA]</scope>
    <source>
        <strain evidence="1 2">DSM 46740</strain>
    </source>
</reference>
<gene>
    <name evidence="1" type="ORF">J2853_009611</name>
</gene>
<accession>A0ABT9QU76</accession>
<keyword evidence="2" id="KW-1185">Reference proteome</keyword>
<evidence type="ECO:0000313" key="1">
    <source>
        <dbReference type="EMBL" id="MDP9850315.1"/>
    </source>
</evidence>
<name>A0ABT9QU76_9ACTN</name>
<proteinExistence type="predicted"/>
<comment type="caution">
    <text evidence="1">The sequence shown here is derived from an EMBL/GenBank/DDBJ whole genome shotgun (WGS) entry which is preliminary data.</text>
</comment>
<protein>
    <submittedName>
        <fullName evidence="1">Uncharacterized protein</fullName>
    </submittedName>
</protein>
<sequence length="53" mass="5589">MKRELIICDCGCRGTATIDAGSEAAQRATGPDATARAARHTLVTAARHHGENR</sequence>
<organism evidence="1 2">
    <name type="scientific">Streptosporangium lutulentum</name>
    <dbReference type="NCBI Taxonomy" id="1461250"/>
    <lineage>
        <taxon>Bacteria</taxon>
        <taxon>Bacillati</taxon>
        <taxon>Actinomycetota</taxon>
        <taxon>Actinomycetes</taxon>
        <taxon>Streptosporangiales</taxon>
        <taxon>Streptosporangiaceae</taxon>
        <taxon>Streptosporangium</taxon>
    </lineage>
</organism>